<dbReference type="GO" id="GO:0043161">
    <property type="term" value="P:proteasome-mediated ubiquitin-dependent protein catabolic process"/>
    <property type="evidence" value="ECO:0007669"/>
    <property type="project" value="TreeGrafter"/>
</dbReference>
<evidence type="ECO:0000256" key="2">
    <source>
        <dbReference type="ARBA" id="ARBA00014939"/>
    </source>
</evidence>
<organism evidence="7 8">
    <name type="scientific">Desmophyllum pertusum</name>
    <dbReference type="NCBI Taxonomy" id="174260"/>
    <lineage>
        <taxon>Eukaryota</taxon>
        <taxon>Metazoa</taxon>
        <taxon>Cnidaria</taxon>
        <taxon>Anthozoa</taxon>
        <taxon>Hexacorallia</taxon>
        <taxon>Scleractinia</taxon>
        <taxon>Caryophylliina</taxon>
        <taxon>Caryophylliidae</taxon>
        <taxon>Desmophyllum</taxon>
    </lineage>
</organism>
<comment type="caution">
    <text evidence="7">The sequence shown here is derived from an EMBL/GenBank/DDBJ whole genome shotgun (WGS) entry which is preliminary data.</text>
</comment>
<evidence type="ECO:0000256" key="3">
    <source>
        <dbReference type="ARBA" id="ARBA00022942"/>
    </source>
</evidence>
<dbReference type="AlphaFoldDB" id="A0A9W9ZF24"/>
<dbReference type="PANTHER" id="PTHR12387">
    <property type="entry name" value="26S PROTEASOME NON-ATPASE REGULATORY SUBUNIT 8"/>
    <property type="match status" value="1"/>
</dbReference>
<dbReference type="Gene3D" id="1.25.40.990">
    <property type="match status" value="1"/>
</dbReference>
<dbReference type="OrthoDB" id="409122at2759"/>
<dbReference type="InterPro" id="IPR000717">
    <property type="entry name" value="PCI_dom"/>
</dbReference>
<keyword evidence="3 7" id="KW-0647">Proteasome</keyword>
<name>A0A9W9ZF24_9CNID</name>
<comment type="similarity">
    <text evidence="1">Belongs to the proteasome subunit S14 family.</text>
</comment>
<evidence type="ECO:0000259" key="6">
    <source>
        <dbReference type="PROSITE" id="PS50250"/>
    </source>
</evidence>
<dbReference type="GO" id="GO:0005634">
    <property type="term" value="C:nucleus"/>
    <property type="evidence" value="ECO:0007669"/>
    <property type="project" value="TreeGrafter"/>
</dbReference>
<dbReference type="InterPro" id="IPR033464">
    <property type="entry name" value="CSN8_PSD8_EIF3K"/>
</dbReference>
<keyword evidence="8" id="KW-1185">Reference proteome</keyword>
<dbReference type="PROSITE" id="PS50250">
    <property type="entry name" value="PCI"/>
    <property type="match status" value="1"/>
</dbReference>
<gene>
    <name evidence="7" type="primary">PSMD8</name>
    <name evidence="7" type="ORF">OS493_012551</name>
</gene>
<comment type="subunit">
    <text evidence="4">Component of the 19S proteasome regulatory particle complex. The 26S proteasome consists of a 20S core particle (CP) and two 19S regulatory subunits (RP). The regulatory particle is made of a lid composed of 9 subunits including PSMD8, a base containing 6 ATPases and few additional components. Interacts with DDI2. Interacts with TASOR.</text>
</comment>
<dbReference type="GO" id="GO:0008541">
    <property type="term" value="C:proteasome regulatory particle, lid subcomplex"/>
    <property type="evidence" value="ECO:0007669"/>
    <property type="project" value="TreeGrafter"/>
</dbReference>
<evidence type="ECO:0000313" key="8">
    <source>
        <dbReference type="Proteomes" id="UP001163046"/>
    </source>
</evidence>
<dbReference type="FunFam" id="1.25.40.990:FF:000001">
    <property type="entry name" value="26S proteasome non-ATPase regulatory subunit"/>
    <property type="match status" value="1"/>
</dbReference>
<evidence type="ECO:0000256" key="1">
    <source>
        <dbReference type="ARBA" id="ARBA00009627"/>
    </source>
</evidence>
<dbReference type="EMBL" id="MU826355">
    <property type="protein sequence ID" value="KAJ7379804.1"/>
    <property type="molecule type" value="Genomic_DNA"/>
</dbReference>
<reference evidence="7" key="1">
    <citation type="submission" date="2023-01" db="EMBL/GenBank/DDBJ databases">
        <title>Genome assembly of the deep-sea coral Lophelia pertusa.</title>
        <authorList>
            <person name="Herrera S."/>
            <person name="Cordes E."/>
        </authorList>
    </citation>
    <scope>NUCLEOTIDE SEQUENCE</scope>
    <source>
        <strain evidence="7">USNM1676648</strain>
        <tissue evidence="7">Polyp</tissue>
    </source>
</reference>
<protein>
    <recommendedName>
        <fullName evidence="2">26S proteasome non-ATPase regulatory subunit 8</fullName>
    </recommendedName>
    <alternativeName>
        <fullName evidence="5">26S proteasome regulatory subunit RPN12</fullName>
    </alternativeName>
</protein>
<dbReference type="Proteomes" id="UP001163046">
    <property type="component" value="Unassembled WGS sequence"/>
</dbReference>
<dbReference type="InterPro" id="IPR006746">
    <property type="entry name" value="26S_Psome_Rpn12"/>
</dbReference>
<dbReference type="GO" id="GO:0005829">
    <property type="term" value="C:cytosol"/>
    <property type="evidence" value="ECO:0007669"/>
    <property type="project" value="TreeGrafter"/>
</dbReference>
<dbReference type="Pfam" id="PF10075">
    <property type="entry name" value="CSN8_PSD8_EIF3K"/>
    <property type="match status" value="1"/>
</dbReference>
<feature type="domain" description="PCI" evidence="6">
    <location>
        <begin position="44"/>
        <end position="216"/>
    </location>
</feature>
<dbReference type="PANTHER" id="PTHR12387:SF0">
    <property type="entry name" value="26S PROTEASOME NON-ATPASE REGULATORY SUBUNIT 8"/>
    <property type="match status" value="1"/>
</dbReference>
<evidence type="ECO:0000256" key="4">
    <source>
        <dbReference type="ARBA" id="ARBA00062283"/>
    </source>
</evidence>
<evidence type="ECO:0000313" key="7">
    <source>
        <dbReference type="EMBL" id="KAJ7379804.1"/>
    </source>
</evidence>
<accession>A0A9W9ZF24</accession>
<proteinExistence type="inferred from homology"/>
<sequence length="232" mass="27340">MKMALIQFSFLPTSSSKPSPQELLLARDALEIGVQWSILKKDIPSFERYMAQLKPYYLDYKGTLEESAYMFQLLGLNLLSLLAQNRLAEFHTELELLPAKELQNSVYIKHSVSLEQYLMEGNYNKVFLARGNVPADNYHFFMNILLDTLRDEIAACTEKAYQCISFPEATRILYFESEKDMRAFAEKREWTLKEDKYYYFVPETDKETQQEIPAYKMIQHMLEYAKELERIV</sequence>
<evidence type="ECO:0000256" key="5">
    <source>
        <dbReference type="ARBA" id="ARBA00078986"/>
    </source>
</evidence>